<reference evidence="1 2" key="1">
    <citation type="submission" date="2015-04" db="EMBL/GenBank/DDBJ databases">
        <title>Microcin producing Clostridium sp. JC272T.</title>
        <authorList>
            <person name="Jyothsna T."/>
            <person name="Sasikala C."/>
            <person name="Ramana C."/>
        </authorList>
    </citation>
    <scope>NUCLEOTIDE SEQUENCE [LARGE SCALE GENOMIC DNA]</scope>
    <source>
        <strain evidence="1 2">JC272</strain>
    </source>
</reference>
<sequence length="174" mass="20521">MRYVIVSVTKGNAGAFNNKLRKNLFEKFGAKSSKLPPHFTIKSPFEAEDLLLLENMLKKFCDSNPISTYKINGYDHFDDRVVYMKVLMSSEGKIIHDKLITELEKFKYIKFSDHDGKDKIFHITLASKKIKKIYNDIYSYVNPIPCEFDCTFDNISIFKWENNTWVLHKEYLFH</sequence>
<dbReference type="EMBL" id="LBBT01000250">
    <property type="protein sequence ID" value="KKY00723.1"/>
    <property type="molecule type" value="Genomic_DNA"/>
</dbReference>
<dbReference type="PANTHER" id="PTHR40037:SF1">
    <property type="entry name" value="PHOSPHOESTERASE SAOUHSC_00951-RELATED"/>
    <property type="match status" value="1"/>
</dbReference>
<name>A0A0M3DEL5_9FIRM</name>
<evidence type="ECO:0000313" key="2">
    <source>
        <dbReference type="Proteomes" id="UP000034407"/>
    </source>
</evidence>
<dbReference type="InterPro" id="IPR050580">
    <property type="entry name" value="2H_phosphoesterase_YjcG-like"/>
</dbReference>
<evidence type="ECO:0000313" key="1">
    <source>
        <dbReference type="EMBL" id="KKY00723.1"/>
    </source>
</evidence>
<gene>
    <name evidence="1" type="ORF">VN21_12615</name>
</gene>
<keyword evidence="2" id="KW-1185">Reference proteome</keyword>
<dbReference type="AlphaFoldDB" id="A0A0M3DEL5"/>
<dbReference type="PATRIC" id="fig|1629550.3.peg.1967"/>
<dbReference type="InterPro" id="IPR009097">
    <property type="entry name" value="Cyclic_Pdiesterase"/>
</dbReference>
<dbReference type="Gene3D" id="3.90.1140.10">
    <property type="entry name" value="Cyclic phosphodiesterase"/>
    <property type="match status" value="1"/>
</dbReference>
<dbReference type="RefSeq" id="WP_046823557.1">
    <property type="nucleotide sequence ID" value="NZ_LBBT01000250.1"/>
</dbReference>
<organism evidence="1 2">
    <name type="scientific">Paraclostridium benzoelyticum</name>
    <dbReference type="NCBI Taxonomy" id="1629550"/>
    <lineage>
        <taxon>Bacteria</taxon>
        <taxon>Bacillati</taxon>
        <taxon>Bacillota</taxon>
        <taxon>Clostridia</taxon>
        <taxon>Peptostreptococcales</taxon>
        <taxon>Peptostreptococcaceae</taxon>
        <taxon>Paraclostridium</taxon>
    </lineage>
</organism>
<accession>A0A0M3DEL5</accession>
<comment type="caution">
    <text evidence="1">The sequence shown here is derived from an EMBL/GenBank/DDBJ whole genome shotgun (WGS) entry which is preliminary data.</text>
</comment>
<dbReference type="Proteomes" id="UP000034407">
    <property type="component" value="Unassembled WGS sequence"/>
</dbReference>
<protein>
    <submittedName>
        <fullName evidence="1">Phosphoesterase</fullName>
    </submittedName>
</protein>
<dbReference type="PANTHER" id="PTHR40037">
    <property type="entry name" value="PHOSPHOESTERASE YJCG-RELATED"/>
    <property type="match status" value="1"/>
</dbReference>
<dbReference type="SUPFAM" id="SSF55144">
    <property type="entry name" value="LigT-like"/>
    <property type="match status" value="1"/>
</dbReference>
<dbReference type="Pfam" id="PF13563">
    <property type="entry name" value="2_5_RNA_ligase2"/>
    <property type="match status" value="1"/>
</dbReference>
<dbReference type="OrthoDB" id="1524661at2"/>
<proteinExistence type="predicted"/>